<gene>
    <name evidence="1" type="ORF">N8A98_00090</name>
</gene>
<organism evidence="1 2">
    <name type="scientific">Devosia neptuniae</name>
    <dbReference type="NCBI Taxonomy" id="191302"/>
    <lineage>
        <taxon>Bacteria</taxon>
        <taxon>Pseudomonadati</taxon>
        <taxon>Pseudomonadota</taxon>
        <taxon>Alphaproteobacteria</taxon>
        <taxon>Hyphomicrobiales</taxon>
        <taxon>Devosiaceae</taxon>
        <taxon>Devosia</taxon>
    </lineage>
</organism>
<dbReference type="RefSeq" id="WP_262165530.1">
    <property type="nucleotide sequence ID" value="NZ_CP104964.1"/>
</dbReference>
<reference evidence="1 2" key="1">
    <citation type="submission" date="2022-09" db="EMBL/GenBank/DDBJ databases">
        <title>Interaction between co-microsymbionts with complementary sets of symbiotic genes in legume-rhizobium systems.</title>
        <authorList>
            <person name="Safronova V."/>
            <person name="Sazanova A."/>
            <person name="Afonin A."/>
            <person name="Chirak E."/>
        </authorList>
    </citation>
    <scope>NUCLEOTIDE SEQUENCE [LARGE SCALE GENOMIC DNA]</scope>
    <source>
        <strain evidence="1 2">A18/4-1</strain>
        <plasmid evidence="1 2">p_unnamed1</plasmid>
    </source>
</reference>
<keyword evidence="2" id="KW-1185">Reference proteome</keyword>
<dbReference type="Gene3D" id="2.70.98.10">
    <property type="match status" value="1"/>
</dbReference>
<dbReference type="InterPro" id="IPR027839">
    <property type="entry name" value="DUF4432"/>
</dbReference>
<dbReference type="CDD" id="cd09023">
    <property type="entry name" value="Aldose_epim_Ec_c4013"/>
    <property type="match status" value="1"/>
</dbReference>
<accession>A0ABY6C766</accession>
<name>A0ABY6C766_9HYPH</name>
<geneLocation type="plasmid" evidence="1 2">
    <name>p_unnamed1</name>
</geneLocation>
<protein>
    <submittedName>
        <fullName evidence="1">Aldose 1-epimerase family protein</fullName>
    </submittedName>
</protein>
<evidence type="ECO:0000313" key="2">
    <source>
        <dbReference type="Proteomes" id="UP001061862"/>
    </source>
</evidence>
<evidence type="ECO:0000313" key="1">
    <source>
        <dbReference type="EMBL" id="UXN67960.1"/>
    </source>
</evidence>
<proteinExistence type="predicted"/>
<dbReference type="EMBL" id="CP104964">
    <property type="protein sequence ID" value="UXN67960.1"/>
    <property type="molecule type" value="Genomic_DNA"/>
</dbReference>
<keyword evidence="1" id="KW-0614">Plasmid</keyword>
<dbReference type="Pfam" id="PF14486">
    <property type="entry name" value="DUF4432"/>
    <property type="match status" value="1"/>
</dbReference>
<dbReference type="Proteomes" id="UP001061862">
    <property type="component" value="Plasmid p_unnamed1"/>
</dbReference>
<sequence>MSAAQLRRRTVDGRGAADIRMLQVEDGPGRGQRLLVVRNAAGIAFEIAVDRGFDISNMTWRGINIGWNSANGMPWPPNSVDAEEGVGFYRNFDGFLVTCGLDHIGGARRSDADRYIHKHRKEVFHPLHGRISSQRATLSGYGIDWTTDAPIIWAEGVVRQSSVFGENLVLRRRIVVDVFGQAIRIDDAVENRGFRPTPHAILYHINFGYPFLDQATRISGDLTKDIVSAFNSEDKRPRDDFVDYYQETPVISDLPTASVELHNSALLGGLCVQLSFPRKALPTFGIWRAFQSGVYAFALEPARRFSWDGADDSITLGAGETAAYQIEIALRPTSE</sequence>
<dbReference type="InterPro" id="IPR014718">
    <property type="entry name" value="GH-type_carb-bd"/>
</dbReference>